<sequence>MIKQIITGILVLPFVFAANASSAQTVTLDYFFNHETRVGKNGRTERYHYTWEDQGNTGFSKWGGLFKRRGAKIDSLASAPTLRNLKGTEIYIIVDPDTKKESVKPNYVEPAHVESISKWVKAGGILVLMANDSANTELSRFNTLAAKFGMHFNNDMQAYVVDDNHFEDGAIVPPNKQVLTTAKKLFMKDACSISLTGIAKPLLKTANWAILAALAKYGKGTVIAVGDPWLYNEYVNGRLPAGFDNDKAADDLAAYLLKIVNR</sequence>
<evidence type="ECO:0000313" key="2">
    <source>
        <dbReference type="EMBL" id="TWR30968.1"/>
    </source>
</evidence>
<proteinExistence type="predicted"/>
<dbReference type="AlphaFoldDB" id="A0A563UI87"/>
<dbReference type="Proteomes" id="UP000320042">
    <property type="component" value="Unassembled WGS sequence"/>
</dbReference>
<keyword evidence="3" id="KW-1185">Reference proteome</keyword>
<organism evidence="2 3">
    <name type="scientific">Mucilaginibacter pallidiroseus</name>
    <dbReference type="NCBI Taxonomy" id="2599295"/>
    <lineage>
        <taxon>Bacteria</taxon>
        <taxon>Pseudomonadati</taxon>
        <taxon>Bacteroidota</taxon>
        <taxon>Sphingobacteriia</taxon>
        <taxon>Sphingobacteriales</taxon>
        <taxon>Sphingobacteriaceae</taxon>
        <taxon>Mucilaginibacter</taxon>
    </lineage>
</organism>
<dbReference type="EMBL" id="VOEJ01000001">
    <property type="protein sequence ID" value="TWR30968.1"/>
    <property type="molecule type" value="Genomic_DNA"/>
</dbReference>
<evidence type="ECO:0000256" key="1">
    <source>
        <dbReference type="SAM" id="SignalP"/>
    </source>
</evidence>
<name>A0A563UI87_9SPHI</name>
<accession>A0A563UI87</accession>
<feature type="chain" id="PRO_5021977102" description="Unsaturated rhamnogalacturonyl hydrolase" evidence="1">
    <location>
        <begin position="24"/>
        <end position="262"/>
    </location>
</feature>
<gene>
    <name evidence="2" type="ORF">FPZ43_00345</name>
</gene>
<reference evidence="2 3" key="1">
    <citation type="submission" date="2019-07" db="EMBL/GenBank/DDBJ databases">
        <authorList>
            <person name="Kim J."/>
        </authorList>
    </citation>
    <scope>NUCLEOTIDE SEQUENCE [LARGE SCALE GENOMIC DNA]</scope>
    <source>
        <strain evidence="3">dk17</strain>
    </source>
</reference>
<evidence type="ECO:0008006" key="4">
    <source>
        <dbReference type="Google" id="ProtNLM"/>
    </source>
</evidence>
<feature type="signal peptide" evidence="1">
    <location>
        <begin position="1"/>
        <end position="23"/>
    </location>
</feature>
<dbReference type="OrthoDB" id="6381507at2"/>
<comment type="caution">
    <text evidence="2">The sequence shown here is derived from an EMBL/GenBank/DDBJ whole genome shotgun (WGS) entry which is preliminary data.</text>
</comment>
<evidence type="ECO:0000313" key="3">
    <source>
        <dbReference type="Proteomes" id="UP000320042"/>
    </source>
</evidence>
<keyword evidence="1" id="KW-0732">Signal</keyword>
<dbReference type="RefSeq" id="WP_146379865.1">
    <property type="nucleotide sequence ID" value="NZ_VOEJ01000001.1"/>
</dbReference>
<protein>
    <recommendedName>
        <fullName evidence="4">Unsaturated rhamnogalacturonyl hydrolase</fullName>
    </recommendedName>
</protein>